<proteinExistence type="predicted"/>
<feature type="non-terminal residue" evidence="1">
    <location>
        <position position="1"/>
    </location>
</feature>
<dbReference type="AlphaFoldDB" id="A0A3B0RSG6"/>
<organism evidence="1">
    <name type="scientific">hydrothermal vent metagenome</name>
    <dbReference type="NCBI Taxonomy" id="652676"/>
    <lineage>
        <taxon>unclassified sequences</taxon>
        <taxon>metagenomes</taxon>
        <taxon>ecological metagenomes</taxon>
    </lineage>
</organism>
<evidence type="ECO:0000313" key="1">
    <source>
        <dbReference type="EMBL" id="VAV96684.1"/>
    </source>
</evidence>
<dbReference type="EMBL" id="UOEH01000204">
    <property type="protein sequence ID" value="VAV96684.1"/>
    <property type="molecule type" value="Genomic_DNA"/>
</dbReference>
<gene>
    <name evidence="1" type="ORF">MNBD_ALPHA05-344</name>
</gene>
<accession>A0A3B0RSG6</accession>
<protein>
    <submittedName>
        <fullName evidence="1">Uncharacterized protein</fullName>
    </submittedName>
</protein>
<sequence>RVDDAEEWLAKREERIVNVLGEDGEVVIKKSKTLNLPGVF</sequence>
<name>A0A3B0RSG6_9ZZZZ</name>
<reference evidence="1" key="1">
    <citation type="submission" date="2018-06" db="EMBL/GenBank/DDBJ databases">
        <authorList>
            <person name="Zhirakovskaya E."/>
        </authorList>
    </citation>
    <scope>NUCLEOTIDE SEQUENCE</scope>
</reference>